<dbReference type="AlphaFoldDB" id="A0A2K1IVN6"/>
<reference evidence="1 3" key="1">
    <citation type="journal article" date="2008" name="Science">
        <title>The Physcomitrella genome reveals evolutionary insights into the conquest of land by plants.</title>
        <authorList>
            <person name="Rensing S."/>
            <person name="Lang D."/>
            <person name="Zimmer A."/>
            <person name="Terry A."/>
            <person name="Salamov A."/>
            <person name="Shapiro H."/>
            <person name="Nishiyama T."/>
            <person name="Perroud P.-F."/>
            <person name="Lindquist E."/>
            <person name="Kamisugi Y."/>
            <person name="Tanahashi T."/>
            <person name="Sakakibara K."/>
            <person name="Fujita T."/>
            <person name="Oishi K."/>
            <person name="Shin-I T."/>
            <person name="Kuroki Y."/>
            <person name="Toyoda A."/>
            <person name="Suzuki Y."/>
            <person name="Hashimoto A."/>
            <person name="Yamaguchi K."/>
            <person name="Sugano A."/>
            <person name="Kohara Y."/>
            <person name="Fujiyama A."/>
            <person name="Anterola A."/>
            <person name="Aoki S."/>
            <person name="Ashton N."/>
            <person name="Barbazuk W.B."/>
            <person name="Barker E."/>
            <person name="Bennetzen J."/>
            <person name="Bezanilla M."/>
            <person name="Blankenship R."/>
            <person name="Cho S.H."/>
            <person name="Dutcher S."/>
            <person name="Estelle M."/>
            <person name="Fawcett J.A."/>
            <person name="Gundlach H."/>
            <person name="Hanada K."/>
            <person name="Heyl A."/>
            <person name="Hicks K.A."/>
            <person name="Hugh J."/>
            <person name="Lohr M."/>
            <person name="Mayer K."/>
            <person name="Melkozernov A."/>
            <person name="Murata T."/>
            <person name="Nelson D."/>
            <person name="Pils B."/>
            <person name="Prigge M."/>
            <person name="Reiss B."/>
            <person name="Renner T."/>
            <person name="Rombauts S."/>
            <person name="Rushton P."/>
            <person name="Sanderfoot A."/>
            <person name="Schween G."/>
            <person name="Shiu S.-H."/>
            <person name="Stueber K."/>
            <person name="Theodoulou F.L."/>
            <person name="Tu H."/>
            <person name="Van de Peer Y."/>
            <person name="Verrier P.J."/>
            <person name="Waters E."/>
            <person name="Wood A."/>
            <person name="Yang L."/>
            <person name="Cove D."/>
            <person name="Cuming A."/>
            <person name="Hasebe M."/>
            <person name="Lucas S."/>
            <person name="Mishler D.B."/>
            <person name="Reski R."/>
            <person name="Grigoriev I."/>
            <person name="Quatrano R.S."/>
            <person name="Boore J.L."/>
        </authorList>
    </citation>
    <scope>NUCLEOTIDE SEQUENCE [LARGE SCALE GENOMIC DNA]</scope>
    <source>
        <strain evidence="2 3">cv. Gransden 2004</strain>
    </source>
</reference>
<dbReference type="InParanoid" id="A0A2K1IVN6"/>
<organism evidence="1">
    <name type="scientific">Physcomitrium patens</name>
    <name type="common">Spreading-leaved earth moss</name>
    <name type="synonym">Physcomitrella patens</name>
    <dbReference type="NCBI Taxonomy" id="3218"/>
    <lineage>
        <taxon>Eukaryota</taxon>
        <taxon>Viridiplantae</taxon>
        <taxon>Streptophyta</taxon>
        <taxon>Embryophyta</taxon>
        <taxon>Bryophyta</taxon>
        <taxon>Bryophytina</taxon>
        <taxon>Bryopsida</taxon>
        <taxon>Funariidae</taxon>
        <taxon>Funariales</taxon>
        <taxon>Funariaceae</taxon>
        <taxon>Physcomitrium</taxon>
    </lineage>
</organism>
<protein>
    <submittedName>
        <fullName evidence="1 2">Uncharacterized protein</fullName>
    </submittedName>
</protein>
<evidence type="ECO:0000313" key="1">
    <source>
        <dbReference type="EMBL" id="PNR33342.1"/>
    </source>
</evidence>
<gene>
    <name evidence="1" type="ORF">PHYPA_025285</name>
</gene>
<accession>A0A2K1IVN6</accession>
<name>A0A2K1IVN6_PHYPA</name>
<dbReference type="EMBL" id="ABEU02000020">
    <property type="protein sequence ID" value="PNR33342.1"/>
    <property type="molecule type" value="Genomic_DNA"/>
</dbReference>
<dbReference type="Proteomes" id="UP000006727">
    <property type="component" value="Chromosome 20"/>
</dbReference>
<evidence type="ECO:0000313" key="2">
    <source>
        <dbReference type="EnsemblPlants" id="Pp3c20_18010V3.1"/>
    </source>
</evidence>
<reference evidence="2" key="3">
    <citation type="submission" date="2020-12" db="UniProtKB">
        <authorList>
            <consortium name="EnsemblPlants"/>
        </authorList>
    </citation>
    <scope>IDENTIFICATION</scope>
</reference>
<sequence>MAMDVDECSMDALKPTLSLGRWHKQHHRQFVPPKQTLTPERVTFNIPE</sequence>
<proteinExistence type="predicted"/>
<evidence type="ECO:0000313" key="3">
    <source>
        <dbReference type="Proteomes" id="UP000006727"/>
    </source>
</evidence>
<dbReference type="EnsemblPlants" id="Pp3c20_18010V3.1">
    <property type="protein sequence ID" value="Pp3c20_18010V3.1"/>
    <property type="gene ID" value="Pp3c20_18010"/>
</dbReference>
<keyword evidence="3" id="KW-1185">Reference proteome</keyword>
<dbReference type="Gramene" id="Pp3c20_18010V3.1">
    <property type="protein sequence ID" value="Pp3c20_18010V3.1"/>
    <property type="gene ID" value="Pp3c20_18010"/>
</dbReference>
<reference evidence="1 3" key="2">
    <citation type="journal article" date="2018" name="Plant J.">
        <title>The Physcomitrella patens chromosome-scale assembly reveals moss genome structure and evolution.</title>
        <authorList>
            <person name="Lang D."/>
            <person name="Ullrich K.K."/>
            <person name="Murat F."/>
            <person name="Fuchs J."/>
            <person name="Jenkins J."/>
            <person name="Haas F.B."/>
            <person name="Piednoel M."/>
            <person name="Gundlach H."/>
            <person name="Van Bel M."/>
            <person name="Meyberg R."/>
            <person name="Vives C."/>
            <person name="Morata J."/>
            <person name="Symeonidi A."/>
            <person name="Hiss M."/>
            <person name="Muchero W."/>
            <person name="Kamisugi Y."/>
            <person name="Saleh O."/>
            <person name="Blanc G."/>
            <person name="Decker E.L."/>
            <person name="van Gessel N."/>
            <person name="Grimwood J."/>
            <person name="Hayes R.D."/>
            <person name="Graham S.W."/>
            <person name="Gunter L.E."/>
            <person name="McDaniel S.F."/>
            <person name="Hoernstein S.N.W."/>
            <person name="Larsson A."/>
            <person name="Li F.W."/>
            <person name="Perroud P.F."/>
            <person name="Phillips J."/>
            <person name="Ranjan P."/>
            <person name="Rokshar D.S."/>
            <person name="Rothfels C.J."/>
            <person name="Schneider L."/>
            <person name="Shu S."/>
            <person name="Stevenson D.W."/>
            <person name="Thummler F."/>
            <person name="Tillich M."/>
            <person name="Villarreal Aguilar J.C."/>
            <person name="Widiez T."/>
            <person name="Wong G.K."/>
            <person name="Wymore A."/>
            <person name="Zhang Y."/>
            <person name="Zimmer A.D."/>
            <person name="Quatrano R.S."/>
            <person name="Mayer K.F.X."/>
            <person name="Goodstein D."/>
            <person name="Casacuberta J.M."/>
            <person name="Vandepoele K."/>
            <person name="Reski R."/>
            <person name="Cuming A.C."/>
            <person name="Tuskan G.A."/>
            <person name="Maumus F."/>
            <person name="Salse J."/>
            <person name="Schmutz J."/>
            <person name="Rensing S.A."/>
        </authorList>
    </citation>
    <scope>NUCLEOTIDE SEQUENCE [LARGE SCALE GENOMIC DNA]</scope>
    <source>
        <strain evidence="2 3">cv. Gransden 2004</strain>
    </source>
</reference>